<dbReference type="STRING" id="1637975.AN957_21610"/>
<protein>
    <submittedName>
        <fullName evidence="1">Uncharacterized protein</fullName>
    </submittedName>
</protein>
<reference evidence="1 2" key="1">
    <citation type="submission" date="2015-09" db="EMBL/GenBank/DDBJ databases">
        <title>Genome sequencing project for genomic taxonomy and phylogenomics of Bacillus-like bacteria.</title>
        <authorList>
            <person name="Liu B."/>
            <person name="Wang J."/>
            <person name="Zhu Y."/>
            <person name="Liu G."/>
            <person name="Chen Q."/>
            <person name="Chen Z."/>
            <person name="Lan J."/>
            <person name="Che J."/>
            <person name="Ge C."/>
            <person name="Shi H."/>
            <person name="Pan Z."/>
            <person name="Liu X."/>
        </authorList>
    </citation>
    <scope>NUCLEOTIDE SEQUENCE [LARGE SCALE GENOMIC DNA]</scope>
    <source>
        <strain evidence="1 2">FJAT-18043</strain>
    </source>
</reference>
<dbReference type="Proteomes" id="UP000050996">
    <property type="component" value="Unassembled WGS sequence"/>
</dbReference>
<name>A0A0Q3TCP0_9BACI</name>
<accession>A0A0Q3TCP0</accession>
<evidence type="ECO:0000313" key="1">
    <source>
        <dbReference type="EMBL" id="KQL20941.1"/>
    </source>
</evidence>
<proteinExistence type="predicted"/>
<organism evidence="1 2">
    <name type="scientific">Cytobacillus solani</name>
    <dbReference type="NCBI Taxonomy" id="1637975"/>
    <lineage>
        <taxon>Bacteria</taxon>
        <taxon>Bacillati</taxon>
        <taxon>Bacillota</taxon>
        <taxon>Bacilli</taxon>
        <taxon>Bacillales</taxon>
        <taxon>Bacillaceae</taxon>
        <taxon>Cytobacillus</taxon>
    </lineage>
</organism>
<dbReference type="EMBL" id="LJIX01000006">
    <property type="protein sequence ID" value="KQL20941.1"/>
    <property type="molecule type" value="Genomic_DNA"/>
</dbReference>
<sequence>MSNKEEEYLINEATKNEVKTPLFEAPDGKILAVGDLFRGPSTGITSDIDLNNPGRKLEEREVKFD</sequence>
<comment type="caution">
    <text evidence="1">The sequence shown here is derived from an EMBL/GenBank/DDBJ whole genome shotgun (WGS) entry which is preliminary data.</text>
</comment>
<dbReference type="AlphaFoldDB" id="A0A0Q3TCP0"/>
<evidence type="ECO:0000313" key="2">
    <source>
        <dbReference type="Proteomes" id="UP000050996"/>
    </source>
</evidence>
<dbReference type="PATRIC" id="fig|1637975.4.peg.4309"/>
<gene>
    <name evidence="1" type="ORF">AN957_21610</name>
</gene>
<keyword evidence="2" id="KW-1185">Reference proteome</keyword>
<dbReference type="RefSeq" id="WP_053477435.1">
    <property type="nucleotide sequence ID" value="NZ_CP041305.1"/>
</dbReference>